<dbReference type="PANTHER" id="PTHR42901">
    <property type="entry name" value="ALCOHOL DEHYDROGENASE"/>
    <property type="match status" value="1"/>
</dbReference>
<feature type="domain" description="Ketoreductase" evidence="4">
    <location>
        <begin position="18"/>
        <end position="194"/>
    </location>
</feature>
<dbReference type="EC" id="1.-.-.-" evidence="5"/>
<dbReference type="SMART" id="SM00822">
    <property type="entry name" value="PKS_KR"/>
    <property type="match status" value="1"/>
</dbReference>
<accession>A0ABW7X3A0</accession>
<dbReference type="PANTHER" id="PTHR42901:SF1">
    <property type="entry name" value="ALCOHOL DEHYDROGENASE"/>
    <property type="match status" value="1"/>
</dbReference>
<evidence type="ECO:0000256" key="2">
    <source>
        <dbReference type="ARBA" id="ARBA00023002"/>
    </source>
</evidence>
<dbReference type="GO" id="GO:0016491">
    <property type="term" value="F:oxidoreductase activity"/>
    <property type="evidence" value="ECO:0007669"/>
    <property type="project" value="UniProtKB-KW"/>
</dbReference>
<protein>
    <submittedName>
        <fullName evidence="5">SDR family NAD(P)-dependent oxidoreductase</fullName>
        <ecNumber evidence="5">1.-.-.-</ecNumber>
    </submittedName>
</protein>
<proteinExistence type="inferred from homology"/>
<evidence type="ECO:0000313" key="5">
    <source>
        <dbReference type="EMBL" id="MFI2475593.1"/>
    </source>
</evidence>
<dbReference type="Proteomes" id="UP001611415">
    <property type="component" value="Unassembled WGS sequence"/>
</dbReference>
<dbReference type="SUPFAM" id="SSF51735">
    <property type="entry name" value="NAD(P)-binding Rossmann-fold domains"/>
    <property type="match status" value="1"/>
</dbReference>
<dbReference type="EMBL" id="JBIRYO010000012">
    <property type="protein sequence ID" value="MFI2475593.1"/>
    <property type="molecule type" value="Genomic_DNA"/>
</dbReference>
<name>A0ABW7X3A0_9NOCA</name>
<dbReference type="RefSeq" id="WP_397093098.1">
    <property type="nucleotide sequence ID" value="NZ_JBIRYO010000012.1"/>
</dbReference>
<evidence type="ECO:0000256" key="3">
    <source>
        <dbReference type="RuleBase" id="RU000363"/>
    </source>
</evidence>
<dbReference type="InterPro" id="IPR036291">
    <property type="entry name" value="NAD(P)-bd_dom_sf"/>
</dbReference>
<sequence>MTIDRVGNYQETVMTHRPTALITGASAGLGRALSRALAGRGWRVIGTARRGDRLDRVRAELGAAFIAVTGDVTDPAHRARLAEVAAGAGPLDLVVNNASRLGPSPQPRLADYPLDELEAVYRTNVVAPLAILQAVLPMLDLGGVVVDVSSDAAVEPYPGWGGYGSAKAALDQLTAILAAEHPELAIYSFDPGDMRTEMHQAAFPGEDISDRPEPDTVVPALLRLLDERPKSGRCTAADFAVAR</sequence>
<dbReference type="CDD" id="cd05233">
    <property type="entry name" value="SDR_c"/>
    <property type="match status" value="1"/>
</dbReference>
<comment type="similarity">
    <text evidence="1 3">Belongs to the short-chain dehydrogenases/reductases (SDR) family.</text>
</comment>
<keyword evidence="2 5" id="KW-0560">Oxidoreductase</keyword>
<dbReference type="Pfam" id="PF00106">
    <property type="entry name" value="adh_short"/>
    <property type="match status" value="1"/>
</dbReference>
<evidence type="ECO:0000256" key="1">
    <source>
        <dbReference type="ARBA" id="ARBA00006484"/>
    </source>
</evidence>
<reference evidence="5 6" key="1">
    <citation type="submission" date="2024-10" db="EMBL/GenBank/DDBJ databases">
        <title>The Natural Products Discovery Center: Release of the First 8490 Sequenced Strains for Exploring Actinobacteria Biosynthetic Diversity.</title>
        <authorList>
            <person name="Kalkreuter E."/>
            <person name="Kautsar S.A."/>
            <person name="Yang D."/>
            <person name="Bader C.D."/>
            <person name="Teijaro C.N."/>
            <person name="Fluegel L."/>
            <person name="Davis C.M."/>
            <person name="Simpson J.R."/>
            <person name="Lauterbach L."/>
            <person name="Steele A.D."/>
            <person name="Gui C."/>
            <person name="Meng S."/>
            <person name="Li G."/>
            <person name="Viehrig K."/>
            <person name="Ye F."/>
            <person name="Su P."/>
            <person name="Kiefer A.F."/>
            <person name="Nichols A."/>
            <person name="Cepeda A.J."/>
            <person name="Yan W."/>
            <person name="Fan B."/>
            <person name="Jiang Y."/>
            <person name="Adhikari A."/>
            <person name="Zheng C.-J."/>
            <person name="Schuster L."/>
            <person name="Cowan T.M."/>
            <person name="Smanski M.J."/>
            <person name="Chevrette M.G."/>
            <person name="De Carvalho L.P.S."/>
            <person name="Shen B."/>
        </authorList>
    </citation>
    <scope>NUCLEOTIDE SEQUENCE [LARGE SCALE GENOMIC DNA]</scope>
    <source>
        <strain evidence="5 6">NPDC019275</strain>
    </source>
</reference>
<organism evidence="5 6">
    <name type="scientific">Nocardia xishanensis</name>
    <dbReference type="NCBI Taxonomy" id="238964"/>
    <lineage>
        <taxon>Bacteria</taxon>
        <taxon>Bacillati</taxon>
        <taxon>Actinomycetota</taxon>
        <taxon>Actinomycetes</taxon>
        <taxon>Mycobacteriales</taxon>
        <taxon>Nocardiaceae</taxon>
        <taxon>Nocardia</taxon>
    </lineage>
</organism>
<keyword evidence="6" id="KW-1185">Reference proteome</keyword>
<dbReference type="Gene3D" id="3.40.50.720">
    <property type="entry name" value="NAD(P)-binding Rossmann-like Domain"/>
    <property type="match status" value="1"/>
</dbReference>
<dbReference type="PRINTS" id="PR00080">
    <property type="entry name" value="SDRFAMILY"/>
</dbReference>
<dbReference type="PROSITE" id="PS00061">
    <property type="entry name" value="ADH_SHORT"/>
    <property type="match status" value="1"/>
</dbReference>
<dbReference type="PRINTS" id="PR00081">
    <property type="entry name" value="GDHRDH"/>
</dbReference>
<evidence type="ECO:0000313" key="6">
    <source>
        <dbReference type="Proteomes" id="UP001611415"/>
    </source>
</evidence>
<dbReference type="InterPro" id="IPR057326">
    <property type="entry name" value="KR_dom"/>
</dbReference>
<dbReference type="InterPro" id="IPR020904">
    <property type="entry name" value="Sc_DH/Rdtase_CS"/>
</dbReference>
<comment type="caution">
    <text evidence="5">The sequence shown here is derived from an EMBL/GenBank/DDBJ whole genome shotgun (WGS) entry which is preliminary data.</text>
</comment>
<gene>
    <name evidence="5" type="ORF">ACH49W_19650</name>
</gene>
<dbReference type="InterPro" id="IPR002347">
    <property type="entry name" value="SDR_fam"/>
</dbReference>
<evidence type="ECO:0000259" key="4">
    <source>
        <dbReference type="SMART" id="SM00822"/>
    </source>
</evidence>